<evidence type="ECO:0000313" key="3">
    <source>
        <dbReference type="EMBL" id="MBW6393276.1"/>
    </source>
</evidence>
<dbReference type="EMBL" id="JAHYCA010000008">
    <property type="protein sequence ID" value="MBW6393276.1"/>
    <property type="molecule type" value="Genomic_DNA"/>
</dbReference>
<proteinExistence type="predicted"/>
<accession>A0ABS6ZT65</accession>
<dbReference type="InterPro" id="IPR012338">
    <property type="entry name" value="Beta-lactam/transpept-like"/>
</dbReference>
<dbReference type="PANTHER" id="PTHR43283">
    <property type="entry name" value="BETA-LACTAMASE-RELATED"/>
    <property type="match status" value="1"/>
</dbReference>
<feature type="compositionally biased region" description="Low complexity" evidence="1">
    <location>
        <begin position="147"/>
        <end position="158"/>
    </location>
</feature>
<reference evidence="3 4" key="1">
    <citation type="submission" date="2021-07" db="EMBL/GenBank/DDBJ databases">
        <authorList>
            <person name="So Y."/>
        </authorList>
    </citation>
    <scope>NUCLEOTIDE SEQUENCE [LARGE SCALE GENOMIC DNA]</scope>
    <source>
        <strain evidence="3 4">Y3S6</strain>
    </source>
</reference>
<feature type="domain" description="Beta-lactamase-related" evidence="2">
    <location>
        <begin position="23"/>
        <end position="115"/>
    </location>
</feature>
<keyword evidence="4" id="KW-1185">Reference proteome</keyword>
<dbReference type="PANTHER" id="PTHR43283:SF7">
    <property type="entry name" value="BETA-LACTAMASE-RELATED DOMAIN-CONTAINING PROTEIN"/>
    <property type="match status" value="1"/>
</dbReference>
<dbReference type="InterPro" id="IPR001466">
    <property type="entry name" value="Beta-lactam-related"/>
</dbReference>
<evidence type="ECO:0000256" key="1">
    <source>
        <dbReference type="SAM" id="MobiDB-lite"/>
    </source>
</evidence>
<feature type="region of interest" description="Disordered" evidence="1">
    <location>
        <begin position="138"/>
        <end position="158"/>
    </location>
</feature>
<comment type="caution">
    <text evidence="3">The sequence shown here is derived from an EMBL/GenBank/DDBJ whole genome shotgun (WGS) entry which is preliminary data.</text>
</comment>
<organism evidence="3 4">
    <name type="scientific">Billgrantia antri</name>
    <dbReference type="NCBI Taxonomy" id="2846777"/>
    <lineage>
        <taxon>Bacteria</taxon>
        <taxon>Pseudomonadati</taxon>
        <taxon>Pseudomonadota</taxon>
        <taxon>Gammaproteobacteria</taxon>
        <taxon>Oceanospirillales</taxon>
        <taxon>Halomonadaceae</taxon>
        <taxon>Billgrantia</taxon>
    </lineage>
</organism>
<name>A0ABS6ZT65_9GAMM</name>
<dbReference type="Pfam" id="PF00144">
    <property type="entry name" value="Beta-lactamase"/>
    <property type="match status" value="1"/>
</dbReference>
<dbReference type="Gene3D" id="3.40.710.10">
    <property type="entry name" value="DD-peptidase/beta-lactamase superfamily"/>
    <property type="match status" value="1"/>
</dbReference>
<dbReference type="SUPFAM" id="SSF56601">
    <property type="entry name" value="beta-lactamase/transpeptidase-like"/>
    <property type="match status" value="1"/>
</dbReference>
<gene>
    <name evidence="3" type="ORF">KPL81_19165</name>
</gene>
<dbReference type="InterPro" id="IPR050789">
    <property type="entry name" value="Diverse_Enzym_Activities"/>
</dbReference>
<evidence type="ECO:0000313" key="4">
    <source>
        <dbReference type="Proteomes" id="UP000769617"/>
    </source>
</evidence>
<protein>
    <submittedName>
        <fullName evidence="3">Beta-lactamase family protein</fullName>
    </submittedName>
</protein>
<evidence type="ECO:0000259" key="2">
    <source>
        <dbReference type="Pfam" id="PF00144"/>
    </source>
</evidence>
<dbReference type="Proteomes" id="UP000769617">
    <property type="component" value="Unassembled WGS sequence"/>
</dbReference>
<sequence length="180" mass="19385">MEFDGTFTLEGEEVSLEAFLEGTRTNALLVLKDGKIAYERYRNGLDEATPHAVFSVSKSILATLIGFAVEDGSIASLDDKVVDYVPAMAGSGYEDVSILEVLRMRSGVAWEEVYEFGAAPSLPRYMTTPWSLTATAGVTMRPPPPSASTSPAKGSTTPPSIPAYSAACWQVPSIRRWPTT</sequence>